<dbReference type="InterPro" id="IPR017853">
    <property type="entry name" value="GH"/>
</dbReference>
<feature type="chain" id="PRO_5002299900" description="Arabinogalactan endo-beta-1,4-galactanase" evidence="1">
    <location>
        <begin position="23"/>
        <end position="373"/>
    </location>
</feature>
<sequence length="373" mass="42554">MRTNCLLLLLLVLLSCSKDDGASPNIDAKPRTFYMGFTAFPYDDSLAAHQETYHNVIADGDIFLNHLDHGVPWHEALNDLPFPPEVQNTLSATRTGLGPNTKILLTATPTDQTRENLARYWNDNGSHQPLPAFWQDKMFDDPDVVSAYINYCRRIIDEVRPDYFAYAIEANAAFRKNDTAFGRFLTLADTVYTTLKADYPGLPIFLTVQDQSFNNSKAKLLELTAMLLEYSDFIAVSTYPFLFYGDVARDANPELFADDWLRDFRNLDTAKPFAISETGFCAEDLVIENLGINIRGTEDWQAQYVGKLFGQANDLGAEFVLWFVYRDYDLLYNSTPNPPDIFKVWRDNGLLDGQGNKRLAHTKWMEWKKLAKE</sequence>
<dbReference type="SUPFAM" id="SSF51445">
    <property type="entry name" value="(Trans)glycosidases"/>
    <property type="match status" value="1"/>
</dbReference>
<evidence type="ECO:0000256" key="1">
    <source>
        <dbReference type="SAM" id="SignalP"/>
    </source>
</evidence>
<dbReference type="Gene3D" id="3.20.20.80">
    <property type="entry name" value="Glycosidases"/>
    <property type="match status" value="1"/>
</dbReference>
<evidence type="ECO:0000313" key="3">
    <source>
        <dbReference type="Proteomes" id="UP000032726"/>
    </source>
</evidence>
<name>A0A0D5YRB4_9FLAO</name>
<protein>
    <recommendedName>
        <fullName evidence="4">Arabinogalactan endo-beta-1,4-galactanase</fullName>
    </recommendedName>
</protein>
<keyword evidence="3" id="KW-1185">Reference proteome</keyword>
<dbReference type="AlphaFoldDB" id="A0A0D5YRB4"/>
<dbReference type="HOGENOM" id="CLU_741501_0_0_10"/>
<organism evidence="2 3">
    <name type="scientific">Flagellimonas lutaonensis</name>
    <dbReference type="NCBI Taxonomy" id="516051"/>
    <lineage>
        <taxon>Bacteria</taxon>
        <taxon>Pseudomonadati</taxon>
        <taxon>Bacteroidota</taxon>
        <taxon>Flavobacteriia</taxon>
        <taxon>Flavobacteriales</taxon>
        <taxon>Flavobacteriaceae</taxon>
        <taxon>Flagellimonas</taxon>
    </lineage>
</organism>
<evidence type="ECO:0008006" key="4">
    <source>
        <dbReference type="Google" id="ProtNLM"/>
    </source>
</evidence>
<keyword evidence="1" id="KW-0732">Signal</keyword>
<feature type="signal peptide" evidence="1">
    <location>
        <begin position="1"/>
        <end position="22"/>
    </location>
</feature>
<accession>A0A0D5YRB4</accession>
<dbReference type="STRING" id="516051.VC82_734"/>
<dbReference type="RefSeq" id="WP_045801166.1">
    <property type="nucleotide sequence ID" value="NZ_CP011071.1"/>
</dbReference>
<dbReference type="EMBL" id="CP011071">
    <property type="protein sequence ID" value="AKA34396.1"/>
    <property type="molecule type" value="Genomic_DNA"/>
</dbReference>
<dbReference type="PROSITE" id="PS51257">
    <property type="entry name" value="PROKAR_LIPOPROTEIN"/>
    <property type="match status" value="1"/>
</dbReference>
<evidence type="ECO:0000313" key="2">
    <source>
        <dbReference type="EMBL" id="AKA34396.1"/>
    </source>
</evidence>
<reference evidence="2 3" key="1">
    <citation type="submission" date="2015-03" db="EMBL/GenBank/DDBJ databases">
        <title>Complete genome sequence of Muricauda lutaonensis CC-HSB-11T, isolated from a coastal hot spring.</title>
        <authorList>
            <person name="Kim K.M."/>
        </authorList>
    </citation>
    <scope>NUCLEOTIDE SEQUENCE [LARGE SCALE GENOMIC DNA]</scope>
    <source>
        <strain evidence="2 3">CC-HSB-11</strain>
    </source>
</reference>
<proteinExistence type="predicted"/>
<dbReference type="Proteomes" id="UP000032726">
    <property type="component" value="Chromosome"/>
</dbReference>
<dbReference type="OrthoDB" id="9255579at2"/>
<gene>
    <name evidence="2" type="ORF">VC82_734</name>
</gene>
<dbReference type="KEGG" id="mlt:VC82_734"/>